<sequence length="452" mass="49523">MVSLRTCCAIVAVATTAVVAKQFTAGVTEIDVIPLVPYEPYALPRMRWSDLNRALGMEASGKMLKTNPVDTVLGKIGVPKEDQAAFEKLSTLEVQSLFGDSEFEKERDIVVAFDMLAEGDVVGGIEMLTTIQSYIDRTRGKDHPLYANALADLGYAYMLQREFKASHEALLGAMKVDEGNQELFGVYNLAASINLMATSALRSGGGQFEALSAAYETAFDALHKIEHPAQFHIVMNLANMYRTHWLPLRALQMFKLAKQMKEHANFAGDVSLGLGLCYLMLGEPKQAQDILHTALDSYQQHRMEESLTALEATYQLATAEIKLGHHGRALRKLQTLRKAEYVEKNPVAQALVMASLGQCLLEMGYVGQSVGMLEAALARLRAADPVPPTNELAPFLPFVHIKLLHYVAKAWDAVDGNATAAAAHHSVAYERSRLVFGEDHAVTLAHQPKSVG</sequence>
<reference evidence="2 4" key="1">
    <citation type="journal article" date="2014" name="Genome Biol. Evol.">
        <title>The secreted proteins of Achlya hypogyna and Thraustotheca clavata identify the ancestral oomycete secretome and reveal gene acquisitions by horizontal gene transfer.</title>
        <authorList>
            <person name="Misner I."/>
            <person name="Blouin N."/>
            <person name="Leonard G."/>
            <person name="Richards T.A."/>
            <person name="Lane C.E."/>
        </authorList>
    </citation>
    <scope>NUCLEOTIDE SEQUENCE</scope>
    <source>
        <strain evidence="2 4">ATCC 48635</strain>
    </source>
</reference>
<gene>
    <name evidence="3" type="ORF">ACHHYP_09721</name>
</gene>
<dbReference type="Proteomes" id="UP000243579">
    <property type="component" value="Unassembled WGS sequence"/>
</dbReference>
<keyword evidence="1" id="KW-0732">Signal</keyword>
<name>A0A0A7CMV8_ACHHY</name>
<dbReference type="AlphaFoldDB" id="A0A0A7CMV8"/>
<dbReference type="Gene3D" id="1.25.40.10">
    <property type="entry name" value="Tetratricopeptide repeat domain"/>
    <property type="match status" value="2"/>
</dbReference>
<keyword evidence="4" id="KW-1185">Reference proteome</keyword>
<proteinExistence type="predicted"/>
<protein>
    <submittedName>
        <fullName evidence="2">Secreted protein</fullName>
    </submittedName>
</protein>
<evidence type="ECO:0000256" key="1">
    <source>
        <dbReference type="SAM" id="SignalP"/>
    </source>
</evidence>
<feature type="chain" id="PRO_5002038082" evidence="1">
    <location>
        <begin position="21"/>
        <end position="452"/>
    </location>
</feature>
<dbReference type="EMBL" id="KM038766">
    <property type="protein sequence ID" value="AIG56227.1"/>
    <property type="molecule type" value="Genomic_DNA"/>
</dbReference>
<evidence type="ECO:0000313" key="4">
    <source>
        <dbReference type="Proteomes" id="UP000243579"/>
    </source>
</evidence>
<feature type="signal peptide" evidence="1">
    <location>
        <begin position="1"/>
        <end position="20"/>
    </location>
</feature>
<accession>A0A0A7CMV8</accession>
<dbReference type="OrthoDB" id="66424at2759"/>
<evidence type="ECO:0000313" key="2">
    <source>
        <dbReference type="EMBL" id="AIG56227.1"/>
    </source>
</evidence>
<evidence type="ECO:0000313" key="3">
    <source>
        <dbReference type="EMBL" id="OQR86943.1"/>
    </source>
</evidence>
<dbReference type="SUPFAM" id="SSF48452">
    <property type="entry name" value="TPR-like"/>
    <property type="match status" value="1"/>
</dbReference>
<dbReference type="EMBL" id="JNBR01001475">
    <property type="protein sequence ID" value="OQR86943.1"/>
    <property type="molecule type" value="Genomic_DNA"/>
</dbReference>
<organism evidence="2">
    <name type="scientific">Achlya hypogyna</name>
    <name type="common">Oomycete</name>
    <name type="synonym">Protoachlya hypogyna</name>
    <dbReference type="NCBI Taxonomy" id="1202772"/>
    <lineage>
        <taxon>Eukaryota</taxon>
        <taxon>Sar</taxon>
        <taxon>Stramenopiles</taxon>
        <taxon>Oomycota</taxon>
        <taxon>Saprolegniomycetes</taxon>
        <taxon>Saprolegniales</taxon>
        <taxon>Achlyaceae</taxon>
        <taxon>Achlya</taxon>
    </lineage>
</organism>
<dbReference type="InterPro" id="IPR011990">
    <property type="entry name" value="TPR-like_helical_dom_sf"/>
</dbReference>